<proteinExistence type="predicted"/>
<evidence type="ECO:0000256" key="1">
    <source>
        <dbReference type="SAM" id="MobiDB-lite"/>
    </source>
</evidence>
<protein>
    <submittedName>
        <fullName evidence="2">Uncharacterized protein</fullName>
    </submittedName>
</protein>
<dbReference type="EMBL" id="OZ034831">
    <property type="protein sequence ID" value="CAL1688014.1"/>
    <property type="molecule type" value="Genomic_DNA"/>
</dbReference>
<organism evidence="2 3">
    <name type="scientific">Lasius platythorax</name>
    <dbReference type="NCBI Taxonomy" id="488582"/>
    <lineage>
        <taxon>Eukaryota</taxon>
        <taxon>Metazoa</taxon>
        <taxon>Ecdysozoa</taxon>
        <taxon>Arthropoda</taxon>
        <taxon>Hexapoda</taxon>
        <taxon>Insecta</taxon>
        <taxon>Pterygota</taxon>
        <taxon>Neoptera</taxon>
        <taxon>Endopterygota</taxon>
        <taxon>Hymenoptera</taxon>
        <taxon>Apocrita</taxon>
        <taxon>Aculeata</taxon>
        <taxon>Formicoidea</taxon>
        <taxon>Formicidae</taxon>
        <taxon>Formicinae</taxon>
        <taxon>Lasius</taxon>
        <taxon>Lasius</taxon>
    </lineage>
</organism>
<accession>A0AAV2P567</accession>
<feature type="region of interest" description="Disordered" evidence="1">
    <location>
        <begin position="1"/>
        <end position="73"/>
    </location>
</feature>
<feature type="compositionally biased region" description="Basic and acidic residues" evidence="1">
    <location>
        <begin position="1"/>
        <end position="22"/>
    </location>
</feature>
<dbReference type="Proteomes" id="UP001497644">
    <property type="component" value="Chromosome 8"/>
</dbReference>
<evidence type="ECO:0000313" key="3">
    <source>
        <dbReference type="Proteomes" id="UP001497644"/>
    </source>
</evidence>
<feature type="compositionally biased region" description="Basic and acidic residues" evidence="1">
    <location>
        <begin position="58"/>
        <end position="72"/>
    </location>
</feature>
<gene>
    <name evidence="2" type="ORF">LPLAT_LOCUS13163</name>
</gene>
<name>A0AAV2P567_9HYME</name>
<dbReference type="AlphaFoldDB" id="A0AAV2P567"/>
<reference evidence="2" key="1">
    <citation type="submission" date="2024-04" db="EMBL/GenBank/DDBJ databases">
        <authorList>
            <consortium name="Molecular Ecology Group"/>
        </authorList>
    </citation>
    <scope>NUCLEOTIDE SEQUENCE</scope>
</reference>
<evidence type="ECO:0000313" key="2">
    <source>
        <dbReference type="EMBL" id="CAL1688014.1"/>
    </source>
</evidence>
<sequence>MSASRRERLPRRNEKQIREPSLDKSNAVGNDGGVRCVDRDSKLTAKKKKTTTTTTTMKAKEESKAQDKRERASSPWRPWYALIGVPRKGVASFSAR</sequence>
<keyword evidence="3" id="KW-1185">Reference proteome</keyword>